<protein>
    <submittedName>
        <fullName evidence="1">Uncharacterized protein</fullName>
    </submittedName>
</protein>
<dbReference type="GeneID" id="34517513"/>
<dbReference type="RefSeq" id="XP_022456125.1">
    <property type="nucleotide sequence ID" value="XM_022604569.1"/>
</dbReference>
<gene>
    <name evidence="1" type="ORF">KUCA_T00000067001</name>
</gene>
<dbReference type="Proteomes" id="UP000019384">
    <property type="component" value="Unassembled WGS sequence"/>
</dbReference>
<evidence type="ECO:0000313" key="2">
    <source>
        <dbReference type="Proteomes" id="UP000019384"/>
    </source>
</evidence>
<dbReference type="HOGENOM" id="CLU_2606386_0_0_1"/>
<dbReference type="OrthoDB" id="10636554at2759"/>
<reference evidence="1" key="2">
    <citation type="submission" date="2014-02" db="EMBL/GenBank/DDBJ databases">
        <title>Complete DNA sequence of /Kuraishia capsulata/ illustrates novel genomic features among budding yeasts (/Saccharomycotina/).</title>
        <authorList>
            <person name="Morales L."/>
            <person name="Noel B."/>
            <person name="Porcel B."/>
            <person name="Marcet-Houben M."/>
            <person name="Hullo M-F."/>
            <person name="Sacerdot C."/>
            <person name="Tekaia F."/>
            <person name="Leh-Louis V."/>
            <person name="Despons L."/>
            <person name="Khanna V."/>
            <person name="Aury J-M."/>
            <person name="Barbe V."/>
            <person name="Couloux A."/>
            <person name="Labadie K."/>
            <person name="Pelletier E."/>
            <person name="Souciet J-L."/>
            <person name="Boekhout T."/>
            <person name="Gabaldon T."/>
            <person name="Wincker P."/>
            <person name="Dujon B."/>
        </authorList>
    </citation>
    <scope>NUCLEOTIDE SEQUENCE</scope>
    <source>
        <strain evidence="1">CBS 1993</strain>
    </source>
</reference>
<organism evidence="1 2">
    <name type="scientific">Kuraishia capsulata CBS 1993</name>
    <dbReference type="NCBI Taxonomy" id="1382522"/>
    <lineage>
        <taxon>Eukaryota</taxon>
        <taxon>Fungi</taxon>
        <taxon>Dikarya</taxon>
        <taxon>Ascomycota</taxon>
        <taxon>Saccharomycotina</taxon>
        <taxon>Pichiomycetes</taxon>
        <taxon>Pichiales</taxon>
        <taxon>Pichiaceae</taxon>
        <taxon>Kuraishia</taxon>
    </lineage>
</organism>
<name>W6MID6_9ASCO</name>
<reference evidence="1" key="1">
    <citation type="submission" date="2013-12" db="EMBL/GenBank/DDBJ databases">
        <authorList>
            <person name="Genoscope - CEA"/>
        </authorList>
    </citation>
    <scope>NUCLEOTIDE SEQUENCE</scope>
    <source>
        <strain evidence="1">CBS 1993</strain>
    </source>
</reference>
<keyword evidence="2" id="KW-1185">Reference proteome</keyword>
<sequence>MNEAWVCCPYQRYFARSRNEEVPDNWRSLVDMKYKFFQEPKEKIRITVFDTKRQSLPELPITSQKPKMKLAIDTDIQEL</sequence>
<accession>W6MID6</accession>
<dbReference type="EMBL" id="HG793125">
    <property type="protein sequence ID" value="CDK24107.1"/>
    <property type="molecule type" value="Genomic_DNA"/>
</dbReference>
<proteinExistence type="predicted"/>
<dbReference type="AlphaFoldDB" id="W6MID6"/>
<evidence type="ECO:0000313" key="1">
    <source>
        <dbReference type="EMBL" id="CDK24107.1"/>
    </source>
</evidence>